<dbReference type="RefSeq" id="WP_077021470.1">
    <property type="nucleotide sequence ID" value="NZ_CADETK010000013.1"/>
</dbReference>
<dbReference type="OrthoDB" id="9787435at2"/>
<dbReference type="Proteomes" id="UP000188543">
    <property type="component" value="Unassembled WGS sequence"/>
</dbReference>
<organism evidence="2 3">
    <name type="scientific">Burkholderia cenocepacia</name>
    <dbReference type="NCBI Taxonomy" id="95486"/>
    <lineage>
        <taxon>Bacteria</taxon>
        <taxon>Pseudomonadati</taxon>
        <taxon>Pseudomonadota</taxon>
        <taxon>Betaproteobacteria</taxon>
        <taxon>Burkholderiales</taxon>
        <taxon>Burkholderiaceae</taxon>
        <taxon>Burkholderia</taxon>
        <taxon>Burkholderia cepacia complex</taxon>
    </lineage>
</organism>
<reference evidence="2 3" key="1">
    <citation type="submission" date="2016-08" db="EMBL/GenBank/DDBJ databases">
        <authorList>
            <person name="Seilhamer J.J."/>
        </authorList>
    </citation>
    <scope>NUCLEOTIDE SEQUENCE [LARGE SCALE GENOMIC DNA]</scope>
    <source>
        <strain evidence="2 3">VC14762</strain>
    </source>
</reference>
<name>A0A1V2WBJ2_9BURK</name>
<protein>
    <submittedName>
        <fullName evidence="2">Uncharacterized protein</fullName>
    </submittedName>
</protein>
<evidence type="ECO:0000313" key="3">
    <source>
        <dbReference type="Proteomes" id="UP000188543"/>
    </source>
</evidence>
<sequence length="132" mass="14462">MTLRGKWMYPTAAVTPMTGRVRGGSLDLGHFDVRVFALDVANGAFAHAAEHGGPFRMTVIARWRSRARHASRHHAASGLAPGSGTSRHGSFMSIPWRTSRRPAKSVTMAAMFIRWTPNAPPVTCPRASARRR</sequence>
<evidence type="ECO:0000313" key="2">
    <source>
        <dbReference type="EMBL" id="ONU92805.1"/>
    </source>
</evidence>
<accession>A0A1V2WBJ2</accession>
<dbReference type="EMBL" id="MUTJ01000012">
    <property type="protein sequence ID" value="ONU92805.1"/>
    <property type="molecule type" value="Genomic_DNA"/>
</dbReference>
<proteinExistence type="predicted"/>
<comment type="caution">
    <text evidence="2">The sequence shown here is derived from an EMBL/GenBank/DDBJ whole genome shotgun (WGS) entry which is preliminary data.</text>
</comment>
<evidence type="ECO:0000256" key="1">
    <source>
        <dbReference type="SAM" id="MobiDB-lite"/>
    </source>
</evidence>
<feature type="region of interest" description="Disordered" evidence="1">
    <location>
        <begin position="71"/>
        <end position="93"/>
    </location>
</feature>
<gene>
    <name evidence="2" type="ORF">A8E72_01890</name>
</gene>
<dbReference type="AlphaFoldDB" id="A0A1V2WBJ2"/>